<dbReference type="InterPro" id="IPR008854">
    <property type="entry name" value="TPMT"/>
</dbReference>
<dbReference type="SUPFAM" id="SSF53335">
    <property type="entry name" value="S-adenosyl-L-methionine-dependent methyltransferases"/>
    <property type="match status" value="1"/>
</dbReference>
<reference evidence="5" key="1">
    <citation type="submission" date="2014-09" db="EMBL/GenBank/DDBJ databases">
        <title>Draft genome sequence of an oleaginous Mucoromycotina fungus Mucor ambiguus NBRC6742.</title>
        <authorList>
            <person name="Takeda I."/>
            <person name="Yamane N."/>
            <person name="Morita T."/>
            <person name="Tamano K."/>
            <person name="Machida M."/>
            <person name="Baker S."/>
            <person name="Koike H."/>
        </authorList>
    </citation>
    <scope>NUCLEOTIDE SEQUENCE</scope>
    <source>
        <strain evidence="5">NBRC 6742</strain>
    </source>
</reference>
<evidence type="ECO:0000256" key="1">
    <source>
        <dbReference type="ARBA" id="ARBA00022553"/>
    </source>
</evidence>
<keyword evidence="1" id="KW-0597">Phosphoprotein</keyword>
<dbReference type="STRING" id="91626.A0A0C9MA16"/>
<evidence type="ECO:0000313" key="5">
    <source>
        <dbReference type="EMBL" id="GAN04199.1"/>
    </source>
</evidence>
<dbReference type="Proteomes" id="UP000053815">
    <property type="component" value="Unassembled WGS sequence"/>
</dbReference>
<keyword evidence="3 5" id="KW-0808">Transferase</keyword>
<name>A0A0C9MA16_9FUNG</name>
<dbReference type="AlphaFoldDB" id="A0A0C9MA16"/>
<keyword evidence="2 5" id="KW-0489">Methyltransferase</keyword>
<accession>A0A0C9MA16</accession>
<dbReference type="GO" id="GO:0032259">
    <property type="term" value="P:methylation"/>
    <property type="evidence" value="ECO:0007669"/>
    <property type="project" value="UniProtKB-KW"/>
</dbReference>
<keyword evidence="4" id="KW-0949">S-adenosyl-L-methionine</keyword>
<dbReference type="PROSITE" id="PS51585">
    <property type="entry name" value="SAM_MT_TPMT"/>
    <property type="match status" value="1"/>
</dbReference>
<evidence type="ECO:0000256" key="2">
    <source>
        <dbReference type="ARBA" id="ARBA00022603"/>
    </source>
</evidence>
<dbReference type="PANTHER" id="PTHR32183">
    <property type="match status" value="1"/>
</dbReference>
<keyword evidence="6" id="KW-1185">Reference proteome</keyword>
<evidence type="ECO:0000256" key="3">
    <source>
        <dbReference type="ARBA" id="ARBA00022679"/>
    </source>
</evidence>
<proteinExistence type="predicted"/>
<sequence length="201" mass="22691">MGEELKQDIGKSLSTGRAEFHANKRTDWETKWQTGNTQWDAGKPSPALIDLIENEETNKLIPEHGQGLVPGCGSGYDVVFLASKDRHMTGMDFSQTCVDKLVKHLSKDMSSPMITRNFLCAMEPYMRPAWAKKYAEIIQKDGVLITLMYPLDDHEGGPPFALNEQVYNELLSAHFDLIFIKDAVGHPSRIGKEKIAIWKRK</sequence>
<evidence type="ECO:0000313" key="6">
    <source>
        <dbReference type="Proteomes" id="UP000053815"/>
    </source>
</evidence>
<evidence type="ECO:0000256" key="4">
    <source>
        <dbReference type="ARBA" id="ARBA00022691"/>
    </source>
</evidence>
<dbReference type="GO" id="GO:0008757">
    <property type="term" value="F:S-adenosylmethionine-dependent methyltransferase activity"/>
    <property type="evidence" value="ECO:0007669"/>
    <property type="project" value="InterPro"/>
</dbReference>
<gene>
    <name evidence="5" type="ORF">MAM1_0057c03659</name>
</gene>
<dbReference type="PANTHER" id="PTHR32183:SF11">
    <property type="entry name" value="THIOL METHYLTRANSFERASE 2-RELATED"/>
    <property type="match status" value="1"/>
</dbReference>
<protein>
    <submittedName>
        <fullName evidence="5">Thiol methyltransferase 2</fullName>
    </submittedName>
</protein>
<dbReference type="EMBL" id="DF836346">
    <property type="protein sequence ID" value="GAN04199.1"/>
    <property type="molecule type" value="Genomic_DNA"/>
</dbReference>
<dbReference type="InterPro" id="IPR029063">
    <property type="entry name" value="SAM-dependent_MTases_sf"/>
</dbReference>
<dbReference type="Gene3D" id="3.40.50.150">
    <property type="entry name" value="Vaccinia Virus protein VP39"/>
    <property type="match status" value="2"/>
</dbReference>
<organism evidence="5">
    <name type="scientific">Mucor ambiguus</name>
    <dbReference type="NCBI Taxonomy" id="91626"/>
    <lineage>
        <taxon>Eukaryota</taxon>
        <taxon>Fungi</taxon>
        <taxon>Fungi incertae sedis</taxon>
        <taxon>Mucoromycota</taxon>
        <taxon>Mucoromycotina</taxon>
        <taxon>Mucoromycetes</taxon>
        <taxon>Mucorales</taxon>
        <taxon>Mucorineae</taxon>
        <taxon>Mucoraceae</taxon>
        <taxon>Mucor</taxon>
    </lineage>
</organism>
<dbReference type="OrthoDB" id="276151at2759"/>
<dbReference type="Pfam" id="PF05724">
    <property type="entry name" value="TPMT"/>
    <property type="match status" value="2"/>
</dbReference>